<protein>
    <submittedName>
        <fullName evidence="1">Uncharacterized protein</fullName>
    </submittedName>
</protein>
<evidence type="ECO:0000313" key="1">
    <source>
        <dbReference type="EMBL" id="MBT9281959.1"/>
    </source>
</evidence>
<comment type="caution">
    <text evidence="1">The sequence shown here is derived from an EMBL/GenBank/DDBJ whole genome shotgun (WGS) entry which is preliminary data.</text>
</comment>
<evidence type="ECO:0000313" key="2">
    <source>
        <dbReference type="Proteomes" id="UP000748108"/>
    </source>
</evidence>
<organism evidence="1 2">
    <name type="scientific">Hydrogenibacillus schlegelii</name>
    <name type="common">Bacillus schlegelii</name>
    <dbReference type="NCBI Taxonomy" id="1484"/>
    <lineage>
        <taxon>Bacteria</taxon>
        <taxon>Bacillati</taxon>
        <taxon>Bacillota</taxon>
        <taxon>Bacilli</taxon>
        <taxon>Bacillales</taxon>
        <taxon>Bacillales Family X. Incertae Sedis</taxon>
        <taxon>Hydrogenibacillus</taxon>
    </lineage>
</organism>
<name>A0A947CVQ0_HYDSH</name>
<reference evidence="1" key="1">
    <citation type="journal article" date="2021" name="Microbiology">
        <title>Metagenomic Analysis of the Microbial Community in the Underground Coal Fire Area (Kemerovo Region, Russia) Revealed Predominance of Thermophilic Members of the Phyla Deinococcus-thermus, Aquificae, and Firmicutes.</title>
        <authorList>
            <person name="Kadnikov V."/>
            <person name="Mardanov A.V."/>
            <person name="Beletsky A.V."/>
            <person name="Karnachuk O.V."/>
            <person name="Ravin N.V."/>
        </authorList>
    </citation>
    <scope>NUCLEOTIDE SEQUENCE</scope>
    <source>
        <strain evidence="1">RBS10-49</strain>
    </source>
</reference>
<dbReference type="Proteomes" id="UP000748108">
    <property type="component" value="Unassembled WGS sequence"/>
</dbReference>
<proteinExistence type="predicted"/>
<dbReference type="AlphaFoldDB" id="A0A947CVQ0"/>
<accession>A0A947CVQ0</accession>
<gene>
    <name evidence="1" type="ORF">KM312_04790</name>
</gene>
<sequence>MRITHWGWGSTVGQYVCRSCGRVVGHFASHKVIVRYVRPDGFCSVCGVEKAAGRPAAVRLVER</sequence>
<dbReference type="EMBL" id="JAHHQF010000047">
    <property type="protein sequence ID" value="MBT9281959.1"/>
    <property type="molecule type" value="Genomic_DNA"/>
</dbReference>